<evidence type="ECO:0000256" key="2">
    <source>
        <dbReference type="ARBA" id="ARBA00006434"/>
    </source>
</evidence>
<feature type="transmembrane region" description="Helical" evidence="8">
    <location>
        <begin position="12"/>
        <end position="31"/>
    </location>
</feature>
<comment type="caution">
    <text evidence="9">The sequence shown here is derived from an EMBL/GenBank/DDBJ whole genome shotgun (WGS) entry which is preliminary data.</text>
</comment>
<evidence type="ECO:0000313" key="10">
    <source>
        <dbReference type="Proteomes" id="UP000223913"/>
    </source>
</evidence>
<keyword evidence="3" id="KW-0813">Transport</keyword>
<feature type="transmembrane region" description="Helical" evidence="8">
    <location>
        <begin position="120"/>
        <end position="141"/>
    </location>
</feature>
<sequence length="479" mass="52055">MEHQSEILSPTTGWILLILLAILWIYLGIYWGKKAKNLDGFMLAGRNVGLAFGTATAMATWITSNTTMLAPQFALQLGIWGMIAYSTAAFGLFLFAPLAKRIKQLMPKGYTSGDFIRLRYGNTAWYIFLAISIFYGFTWLISMGMAGGILMNALAGIPYEIGMTMILLVCVLYTLFGGLYAVIGTDYIQSLIVMIGIVVVGAAVLYSIDLEQVYSDLQTEKPMLIDALLPASLIAIFNNLLFGIGEVFHSNVWWSRAFAMRKGVGQKAYTLAGLFWLPVPIAAGFIALTSGSLGVNITSPDMVGPLMAGHILGQVGAVIVFIVFFCSLASSIDSLLAATSDLIVEDIYKKMINPKAKEQRIRRISMFVIIGLGVFAWLVCLPRIGTLATVLFFAGPMVASTIYPIAMGLYWKTASPKGALWAMVLGSLSGLIAYFNLGWYTASLIGAAVSIVVTTLFAKINKEEFQWKLLDESQSGPNG</sequence>
<dbReference type="InterPro" id="IPR031155">
    <property type="entry name" value="DUR"/>
</dbReference>
<proteinExistence type="inferred from homology"/>
<comment type="similarity">
    <text evidence="2 7">Belongs to the sodium:solute symporter (SSF) (TC 2.A.21) family.</text>
</comment>
<dbReference type="GO" id="GO:0015204">
    <property type="term" value="F:urea transmembrane transporter activity"/>
    <property type="evidence" value="ECO:0007669"/>
    <property type="project" value="InterPro"/>
</dbReference>
<evidence type="ECO:0000256" key="4">
    <source>
        <dbReference type="ARBA" id="ARBA00022692"/>
    </source>
</evidence>
<feature type="transmembrane region" description="Helical" evidence="8">
    <location>
        <begin position="43"/>
        <end position="62"/>
    </location>
</feature>
<organism evidence="9 10">
    <name type="scientific">Flavilitoribacter nigricans (strain ATCC 23147 / DSM 23189 / NBRC 102662 / NCIMB 1420 / SS-2)</name>
    <name type="common">Lewinella nigricans</name>
    <dbReference type="NCBI Taxonomy" id="1122177"/>
    <lineage>
        <taxon>Bacteria</taxon>
        <taxon>Pseudomonadati</taxon>
        <taxon>Bacteroidota</taxon>
        <taxon>Saprospiria</taxon>
        <taxon>Saprospirales</taxon>
        <taxon>Lewinellaceae</taxon>
        <taxon>Flavilitoribacter</taxon>
    </lineage>
</organism>
<accession>A0A2D0NCV1</accession>
<keyword evidence="5 8" id="KW-1133">Transmembrane helix</keyword>
<protein>
    <submittedName>
        <fullName evidence="9">Urea transporter</fullName>
    </submittedName>
</protein>
<keyword evidence="6 8" id="KW-0472">Membrane</keyword>
<dbReference type="Proteomes" id="UP000223913">
    <property type="component" value="Unassembled WGS sequence"/>
</dbReference>
<evidence type="ECO:0000256" key="8">
    <source>
        <dbReference type="SAM" id="Phobius"/>
    </source>
</evidence>
<feature type="transmembrane region" description="Helical" evidence="8">
    <location>
        <begin position="364"/>
        <end position="384"/>
    </location>
</feature>
<feature type="transmembrane region" description="Helical" evidence="8">
    <location>
        <begin position="269"/>
        <end position="291"/>
    </location>
</feature>
<dbReference type="PROSITE" id="PS00456">
    <property type="entry name" value="NA_SOLUT_SYMP_1"/>
    <property type="match status" value="1"/>
</dbReference>
<name>A0A2D0NCV1_FLAN2</name>
<gene>
    <name evidence="9" type="ORF">CRP01_12135</name>
</gene>
<dbReference type="RefSeq" id="WP_099150298.1">
    <property type="nucleotide sequence ID" value="NZ_PDUD01000018.1"/>
</dbReference>
<feature type="transmembrane region" description="Helical" evidence="8">
    <location>
        <begin position="418"/>
        <end position="435"/>
    </location>
</feature>
<dbReference type="OrthoDB" id="9789704at2"/>
<evidence type="ECO:0000313" key="9">
    <source>
        <dbReference type="EMBL" id="PHN06315.1"/>
    </source>
</evidence>
<evidence type="ECO:0000256" key="1">
    <source>
        <dbReference type="ARBA" id="ARBA00004141"/>
    </source>
</evidence>
<dbReference type="Pfam" id="PF00474">
    <property type="entry name" value="SSF"/>
    <property type="match status" value="1"/>
</dbReference>
<feature type="transmembrane region" description="Helical" evidence="8">
    <location>
        <begin position="74"/>
        <end position="99"/>
    </location>
</feature>
<dbReference type="EMBL" id="PDUD01000018">
    <property type="protein sequence ID" value="PHN06315.1"/>
    <property type="molecule type" value="Genomic_DNA"/>
</dbReference>
<reference evidence="9 10" key="1">
    <citation type="submission" date="2017-10" db="EMBL/GenBank/DDBJ databases">
        <title>The draft genome sequence of Lewinella nigricans NBRC 102662.</title>
        <authorList>
            <person name="Wang K."/>
        </authorList>
    </citation>
    <scope>NUCLEOTIDE SEQUENCE [LARGE SCALE GENOMIC DNA]</scope>
    <source>
        <strain evidence="9 10">NBRC 102662</strain>
    </source>
</reference>
<dbReference type="PANTHER" id="PTHR46154:SF4">
    <property type="entry name" value="UREA ACTIVE TRANSPORTER"/>
    <property type="match status" value="1"/>
</dbReference>
<feature type="transmembrane region" description="Helical" evidence="8">
    <location>
        <begin position="228"/>
        <end position="248"/>
    </location>
</feature>
<dbReference type="GO" id="GO:0016020">
    <property type="term" value="C:membrane"/>
    <property type="evidence" value="ECO:0007669"/>
    <property type="project" value="UniProtKB-SubCell"/>
</dbReference>
<feature type="transmembrane region" description="Helical" evidence="8">
    <location>
        <begin position="311"/>
        <end position="344"/>
    </location>
</feature>
<evidence type="ECO:0000256" key="6">
    <source>
        <dbReference type="ARBA" id="ARBA00023136"/>
    </source>
</evidence>
<keyword evidence="10" id="KW-1185">Reference proteome</keyword>
<evidence type="ECO:0000256" key="3">
    <source>
        <dbReference type="ARBA" id="ARBA00022448"/>
    </source>
</evidence>
<dbReference type="CDD" id="cd11476">
    <property type="entry name" value="SLC5sbd_DUR3"/>
    <property type="match status" value="1"/>
</dbReference>
<feature type="transmembrane region" description="Helical" evidence="8">
    <location>
        <begin position="161"/>
        <end position="183"/>
    </location>
</feature>
<keyword evidence="4 8" id="KW-0812">Transmembrane</keyword>
<dbReference type="AlphaFoldDB" id="A0A2D0NCV1"/>
<dbReference type="PANTHER" id="PTHR46154">
    <property type="match status" value="1"/>
</dbReference>
<evidence type="ECO:0000256" key="7">
    <source>
        <dbReference type="RuleBase" id="RU362091"/>
    </source>
</evidence>
<dbReference type="Gene3D" id="1.20.1730.10">
    <property type="entry name" value="Sodium/glucose cotransporter"/>
    <property type="match status" value="1"/>
</dbReference>
<dbReference type="PROSITE" id="PS50283">
    <property type="entry name" value="NA_SOLUT_SYMP_3"/>
    <property type="match status" value="1"/>
</dbReference>
<dbReference type="InterPro" id="IPR001734">
    <property type="entry name" value="Na/solute_symporter"/>
</dbReference>
<comment type="subcellular location">
    <subcellularLocation>
        <location evidence="1">Membrane</location>
        <topology evidence="1">Multi-pass membrane protein</topology>
    </subcellularLocation>
</comment>
<dbReference type="InterPro" id="IPR038377">
    <property type="entry name" value="Na/Glc_symporter_sf"/>
</dbReference>
<evidence type="ECO:0000256" key="5">
    <source>
        <dbReference type="ARBA" id="ARBA00022989"/>
    </source>
</evidence>
<feature type="transmembrane region" description="Helical" evidence="8">
    <location>
        <begin position="441"/>
        <end position="458"/>
    </location>
</feature>
<feature type="transmembrane region" description="Helical" evidence="8">
    <location>
        <begin position="190"/>
        <end position="208"/>
    </location>
</feature>
<dbReference type="InterPro" id="IPR018212">
    <property type="entry name" value="Na/solute_symporter_CS"/>
</dbReference>
<feature type="transmembrane region" description="Helical" evidence="8">
    <location>
        <begin position="390"/>
        <end position="411"/>
    </location>
</feature>